<dbReference type="EMBL" id="JASBWT010000007">
    <property type="protein sequence ID" value="KAJ9103077.1"/>
    <property type="molecule type" value="Genomic_DNA"/>
</dbReference>
<name>A0ACC2VW00_9TREE</name>
<reference evidence="1" key="1">
    <citation type="submission" date="2023-04" db="EMBL/GenBank/DDBJ databases">
        <title>Draft Genome sequencing of Naganishia species isolated from polar environments using Oxford Nanopore Technology.</title>
        <authorList>
            <person name="Leo P."/>
            <person name="Venkateswaran K."/>
        </authorList>
    </citation>
    <scope>NUCLEOTIDE SEQUENCE</scope>
    <source>
        <strain evidence="1">MNA-CCFEE 5423</strain>
    </source>
</reference>
<organism evidence="1 2">
    <name type="scientific">Naganishia friedmannii</name>
    <dbReference type="NCBI Taxonomy" id="89922"/>
    <lineage>
        <taxon>Eukaryota</taxon>
        <taxon>Fungi</taxon>
        <taxon>Dikarya</taxon>
        <taxon>Basidiomycota</taxon>
        <taxon>Agaricomycotina</taxon>
        <taxon>Tremellomycetes</taxon>
        <taxon>Filobasidiales</taxon>
        <taxon>Filobasidiaceae</taxon>
        <taxon>Naganishia</taxon>
    </lineage>
</organism>
<comment type="caution">
    <text evidence="1">The sequence shown here is derived from an EMBL/GenBank/DDBJ whole genome shotgun (WGS) entry which is preliminary data.</text>
</comment>
<protein>
    <submittedName>
        <fullName evidence="1">Uncharacterized protein</fullName>
    </submittedName>
</protein>
<sequence>MPYLPDFDSEEDDRDSQTDGSQDDEDSNASDNVYERVQPDRQVDFFAANNFPPWKTLETLLNLEARHDKALGRHETRQAQGVWSKQLKAFQHRIMCYGVKSCFVNCRIAAALQLVTNQKVQGDESAKVQEALEQLGAQCQTLSTARGGLGLLEHVCTPRFDAAKFIAAHNELQILFRHYREEEEKGTIKLPFKPHVHWESIYDIGELMHCWLRQILENPITLSLEDEHNGGEATEVDTLSGQEIGRTATIQPTEDQTNRLTGLPSTWSLFSLIPQTWLSSDGPRRMIRVAMRPTREEPVLPPSDSCFEAKHSV</sequence>
<evidence type="ECO:0000313" key="1">
    <source>
        <dbReference type="EMBL" id="KAJ9103077.1"/>
    </source>
</evidence>
<accession>A0ACC2VW00</accession>
<evidence type="ECO:0000313" key="2">
    <source>
        <dbReference type="Proteomes" id="UP001227268"/>
    </source>
</evidence>
<keyword evidence="2" id="KW-1185">Reference proteome</keyword>
<proteinExistence type="predicted"/>
<dbReference type="Proteomes" id="UP001227268">
    <property type="component" value="Unassembled WGS sequence"/>
</dbReference>
<gene>
    <name evidence="1" type="ORF">QFC21_002499</name>
</gene>